<protein>
    <recommendedName>
        <fullName evidence="4">DUF2953 domain-containing protein</fullName>
    </recommendedName>
</protein>
<evidence type="ECO:0000313" key="2">
    <source>
        <dbReference type="EMBL" id="KEO84363.1"/>
    </source>
</evidence>
<dbReference type="eggNOG" id="ENOG50330CC">
    <property type="taxonomic scope" value="Bacteria"/>
</dbReference>
<dbReference type="OrthoDB" id="1683589at2"/>
<sequence length="220" mass="25336">MTWGWGLLLGLLAVLVLLLVVPVRVELHYKREGVDDRLHLGVRAMFGIVRLGLDIPILSLMARKGKIAVKKDPAKQMPKSQKGWVTLTIEQIEKGIRKLNDIRKKIGKYEKAIRRLTKTFHLEQLDWRTKFGTGDAAQTGWITGLGWAFKGIVNGQLYRYFRVESRPVYQVQPHFQAKGFRTELTCIIRFSLGKTMMAGLTLVILWWMEGIKCRSIRFKD</sequence>
<proteinExistence type="predicted"/>
<name>A0A074LWB7_9BACL</name>
<dbReference type="EMBL" id="JMIR01000004">
    <property type="protein sequence ID" value="KEO84363.1"/>
    <property type="molecule type" value="Genomic_DNA"/>
</dbReference>
<keyword evidence="1" id="KW-1133">Transmembrane helix</keyword>
<feature type="transmembrane region" description="Helical" evidence="1">
    <location>
        <begin position="186"/>
        <end position="208"/>
    </location>
</feature>
<keyword evidence="3" id="KW-1185">Reference proteome</keyword>
<dbReference type="Proteomes" id="UP000027931">
    <property type="component" value="Unassembled WGS sequence"/>
</dbReference>
<evidence type="ECO:0000256" key="1">
    <source>
        <dbReference type="SAM" id="Phobius"/>
    </source>
</evidence>
<evidence type="ECO:0008006" key="4">
    <source>
        <dbReference type="Google" id="ProtNLM"/>
    </source>
</evidence>
<feature type="transmembrane region" description="Helical" evidence="1">
    <location>
        <begin position="38"/>
        <end position="61"/>
    </location>
</feature>
<comment type="caution">
    <text evidence="2">The sequence shown here is derived from an EMBL/GenBank/DDBJ whole genome shotgun (WGS) entry which is preliminary data.</text>
</comment>
<reference evidence="2 3" key="1">
    <citation type="journal article" date="2013" name="Int. J. Syst. Evol. Microbiol.">
        <title>Tumebacillus flagellatus sp. nov., an alpha-amylase/pullulanase-producing bacterium isolated from cassava wastewater.</title>
        <authorList>
            <person name="Wang Q."/>
            <person name="Xie N."/>
            <person name="Qin Y."/>
            <person name="Shen N."/>
            <person name="Zhu J."/>
            <person name="Mi H."/>
            <person name="Huang R."/>
        </authorList>
    </citation>
    <scope>NUCLEOTIDE SEQUENCE [LARGE SCALE GENOMIC DNA]</scope>
    <source>
        <strain evidence="2 3">GST4</strain>
    </source>
</reference>
<evidence type="ECO:0000313" key="3">
    <source>
        <dbReference type="Proteomes" id="UP000027931"/>
    </source>
</evidence>
<accession>A0A074LWB7</accession>
<dbReference type="InterPro" id="IPR021338">
    <property type="entry name" value="DUF2953"/>
</dbReference>
<dbReference type="AlphaFoldDB" id="A0A074LWB7"/>
<dbReference type="Pfam" id="PF11167">
    <property type="entry name" value="DUF2953"/>
    <property type="match status" value="1"/>
</dbReference>
<keyword evidence="1" id="KW-0812">Transmembrane</keyword>
<dbReference type="RefSeq" id="WP_038084908.1">
    <property type="nucleotide sequence ID" value="NZ_JMIR01000004.1"/>
</dbReference>
<gene>
    <name evidence="2" type="ORF">EL26_04460</name>
</gene>
<keyword evidence="1" id="KW-0472">Membrane</keyword>
<dbReference type="STRING" id="1157490.EL26_04460"/>
<organism evidence="2 3">
    <name type="scientific">Tumebacillus flagellatus</name>
    <dbReference type="NCBI Taxonomy" id="1157490"/>
    <lineage>
        <taxon>Bacteria</taxon>
        <taxon>Bacillati</taxon>
        <taxon>Bacillota</taxon>
        <taxon>Bacilli</taxon>
        <taxon>Bacillales</taxon>
        <taxon>Alicyclobacillaceae</taxon>
        <taxon>Tumebacillus</taxon>
    </lineage>
</organism>